<comment type="subunit">
    <text evidence="7">Component of the eukaryotic translation initiation factor 3 (eIF-3) complex.</text>
</comment>
<name>A0AAD5X694_9FUNG</name>
<dbReference type="Gene3D" id="4.10.860.10">
    <property type="entry name" value="UVR domain"/>
    <property type="match status" value="1"/>
</dbReference>
<keyword evidence="4 7" id="KW-0694">RNA-binding</keyword>
<comment type="caution">
    <text evidence="10">The sequence shown here is derived from an EMBL/GenBank/DDBJ whole genome shotgun (WGS) entry which is preliminary data.</text>
</comment>
<dbReference type="InterPro" id="IPR000717">
    <property type="entry name" value="PCI_dom"/>
</dbReference>
<feature type="coiled-coil region" evidence="7">
    <location>
        <begin position="670"/>
        <end position="697"/>
    </location>
</feature>
<keyword evidence="2 7" id="KW-0963">Cytoplasm</keyword>
<evidence type="ECO:0000256" key="6">
    <source>
        <dbReference type="ARBA" id="ARBA00023054"/>
    </source>
</evidence>
<dbReference type="Gene3D" id="1.25.40.860">
    <property type="match status" value="2"/>
</dbReference>
<dbReference type="FunFam" id="4.10.860.10:FF:000001">
    <property type="entry name" value="Eukaryotic translation initiation factor 3 subunit A"/>
    <property type="match status" value="1"/>
</dbReference>
<feature type="compositionally biased region" description="Basic and acidic residues" evidence="8">
    <location>
        <begin position="1023"/>
        <end position="1034"/>
    </location>
</feature>
<evidence type="ECO:0000256" key="5">
    <source>
        <dbReference type="ARBA" id="ARBA00022917"/>
    </source>
</evidence>
<dbReference type="FunFam" id="1.25.40.860:FF:000003">
    <property type="entry name" value="Eukaryotic translation initiation factor 3 subunit A"/>
    <property type="match status" value="1"/>
</dbReference>
<evidence type="ECO:0000256" key="4">
    <source>
        <dbReference type="ARBA" id="ARBA00022884"/>
    </source>
</evidence>
<dbReference type="EMBL" id="JADGJD010000240">
    <property type="protein sequence ID" value="KAJ3053076.1"/>
    <property type="molecule type" value="Genomic_DNA"/>
</dbReference>
<proteinExistence type="inferred from homology"/>
<evidence type="ECO:0000256" key="2">
    <source>
        <dbReference type="ARBA" id="ARBA00022490"/>
    </source>
</evidence>
<dbReference type="GO" id="GO:0002188">
    <property type="term" value="P:translation reinitiation"/>
    <property type="evidence" value="ECO:0007669"/>
    <property type="project" value="TreeGrafter"/>
</dbReference>
<evidence type="ECO:0000256" key="3">
    <source>
        <dbReference type="ARBA" id="ARBA00022540"/>
    </source>
</evidence>
<protein>
    <recommendedName>
        <fullName evidence="7">Eukaryotic translation initiation factor 3 subunit A</fullName>
        <shortName evidence="7">eIF3a</shortName>
    </recommendedName>
    <alternativeName>
        <fullName evidence="7">Eukaryotic translation initiation factor 3 110 kDa subunit homolog</fullName>
        <shortName evidence="7">eIF3 p110</shortName>
    </alternativeName>
    <alternativeName>
        <fullName evidence="7">Translation initiation factor eIF3, p110 subunit homolog</fullName>
    </alternativeName>
</protein>
<feature type="region of interest" description="Disordered" evidence="8">
    <location>
        <begin position="596"/>
        <end position="615"/>
    </location>
</feature>
<evidence type="ECO:0000313" key="11">
    <source>
        <dbReference type="Proteomes" id="UP001212841"/>
    </source>
</evidence>
<feature type="compositionally biased region" description="Low complexity" evidence="8">
    <location>
        <begin position="972"/>
        <end position="983"/>
    </location>
</feature>
<dbReference type="GO" id="GO:0003743">
    <property type="term" value="F:translation initiation factor activity"/>
    <property type="evidence" value="ECO:0007669"/>
    <property type="project" value="UniProtKB-UniRule"/>
</dbReference>
<comment type="subcellular location">
    <subcellularLocation>
        <location evidence="1 7">Cytoplasm</location>
    </subcellularLocation>
</comment>
<evidence type="ECO:0000256" key="8">
    <source>
        <dbReference type="SAM" id="MobiDB-lite"/>
    </source>
</evidence>
<dbReference type="AlphaFoldDB" id="A0AAD5X694"/>
<feature type="compositionally biased region" description="Basic and acidic residues" evidence="8">
    <location>
        <begin position="947"/>
        <end position="971"/>
    </location>
</feature>
<evidence type="ECO:0000313" key="10">
    <source>
        <dbReference type="EMBL" id="KAJ3053076.1"/>
    </source>
</evidence>
<dbReference type="GO" id="GO:0043614">
    <property type="term" value="C:multi-eIF complex"/>
    <property type="evidence" value="ECO:0007669"/>
    <property type="project" value="TreeGrafter"/>
</dbReference>
<dbReference type="GO" id="GO:0071540">
    <property type="term" value="C:eukaryotic translation initiation factor 3 complex, eIF3e"/>
    <property type="evidence" value="ECO:0007669"/>
    <property type="project" value="TreeGrafter"/>
</dbReference>
<keyword evidence="6 7" id="KW-0175">Coiled coil</keyword>
<dbReference type="PROSITE" id="PS50250">
    <property type="entry name" value="PCI"/>
    <property type="match status" value="1"/>
</dbReference>
<evidence type="ECO:0000256" key="7">
    <source>
        <dbReference type="HAMAP-Rule" id="MF_03000"/>
    </source>
</evidence>
<accession>A0AAD5X694</accession>
<dbReference type="HAMAP" id="MF_03000">
    <property type="entry name" value="eIF3a"/>
    <property type="match status" value="1"/>
</dbReference>
<keyword evidence="11" id="KW-1185">Reference proteome</keyword>
<evidence type="ECO:0000259" key="9">
    <source>
        <dbReference type="PROSITE" id="PS50250"/>
    </source>
</evidence>
<dbReference type="InterPro" id="IPR027512">
    <property type="entry name" value="EIF3A"/>
</dbReference>
<sequence length="1090" mass="124077">MSRFYNRPENALKRAEELIAVGQNSSGLTLLHEIVMSKRARSTPLSALEPIMLKFVELCVALRKGKVAKEGLHQYKNISQNNSVTTIEVVIKRFIELSEERVADAQAKADKISVDAVEDLEASETPESIILSTVSGEGDKDRTDREVVTPWLKFLWEAYRTALDILRNNARLELLYQSVANQAFQFCLKYTRKTEFRRLCELLRQHLSTAAKYAHQSHAINLNDPDTLQRHLDTRFVQLNAATELQLWQEGFRSVEDIHNLLTMSKKPPKPYMMATYYEKLATIFSVGENYLFHAAAQNKYYNIIRQNKNLSEEEHQRMSSIVLLSALSIPIISTTRARAGGEDENKPKTNRLSNLLRVARAPTRESLLKEALGKTVFSRVKPELKELYQMLELQFHPLSICKKIGPILARLAENKDLEKYIKPLHDVVLTRLLQQLSQVYTTIKISSVVELATFPEPYNYDIHKIEKFVMNGCKKGELSIRINHQTQTLTFETDLFAATKGSISEGPQLQTLPSEQMRSQLVTLAKKLHTAVALIHPDTVESKQESRKRAFQEAAARIEEEHKQTAQRRLLIEKKKELRENEVARKEKEEQRLRQIKQQQEQEAEKVRLEEEAKRRETDRLAQVRAEVEKQEAAKLAAQLAGELKDRNVKMTQEELDSMDADKLRALQIQQLEKEKRELQSKLKVLGKRYDHIERAFRKEEIPLLSADYEEQKRVDRAYHVALRKAAAEAAKTKHQEDVQMKGRVGKIMGDYQKYRAKLNSAREEELREAKARSEEQIARAKEKRIQEFREKKAAAVAKKQREEEERRDREEQDRIREQERAKREEEERANLEARRAEEAERRAKQDEQLRIQQERERAAEEKIARQRESLRSAAPEAPRTPREDGWRRDGEDRPSGSYLPPSRRTGGDAPPSGGKYVPPTRREEPATGGYVPPGRRGDAGPPARGGDERPAAGGWRSREDSGRGGEDRPAAGGWRARAEAAGGEERPATGGWRARQAEAAGGDRAPSTPTQERWRPSGTRYDNDDTRRDREGAPSPADKPAATGGPPKFGSGKWRERVGSGPGSGASSGNEKGSGSDEGGFTPVTRRR</sequence>
<organism evidence="10 11">
    <name type="scientific">Rhizophlyctis rosea</name>
    <dbReference type="NCBI Taxonomy" id="64517"/>
    <lineage>
        <taxon>Eukaryota</taxon>
        <taxon>Fungi</taxon>
        <taxon>Fungi incertae sedis</taxon>
        <taxon>Chytridiomycota</taxon>
        <taxon>Chytridiomycota incertae sedis</taxon>
        <taxon>Chytridiomycetes</taxon>
        <taxon>Rhizophlyctidales</taxon>
        <taxon>Rhizophlyctidaceae</taxon>
        <taxon>Rhizophlyctis</taxon>
    </lineage>
</organism>
<reference evidence="10" key="1">
    <citation type="submission" date="2020-05" db="EMBL/GenBank/DDBJ databases">
        <title>Phylogenomic resolution of chytrid fungi.</title>
        <authorList>
            <person name="Stajich J.E."/>
            <person name="Amses K."/>
            <person name="Simmons R."/>
            <person name="Seto K."/>
            <person name="Myers J."/>
            <person name="Bonds A."/>
            <person name="Quandt C.A."/>
            <person name="Barry K."/>
            <person name="Liu P."/>
            <person name="Grigoriev I."/>
            <person name="Longcore J.E."/>
            <person name="James T.Y."/>
        </authorList>
    </citation>
    <scope>NUCLEOTIDE SEQUENCE</scope>
    <source>
        <strain evidence="10">JEL0318</strain>
    </source>
</reference>
<gene>
    <name evidence="7 10" type="primary">TIF32</name>
    <name evidence="10" type="ORF">HK097_005110</name>
</gene>
<keyword evidence="5 7" id="KW-0648">Protein biosynthesis</keyword>
<dbReference type="GO" id="GO:0071541">
    <property type="term" value="C:eukaryotic translation initiation factor 3 complex, eIF3m"/>
    <property type="evidence" value="ECO:0007669"/>
    <property type="project" value="TreeGrafter"/>
</dbReference>
<dbReference type="PANTHER" id="PTHR14005:SF0">
    <property type="entry name" value="EUKARYOTIC TRANSLATION INITIATION FACTOR 3 SUBUNIT A"/>
    <property type="match status" value="1"/>
</dbReference>
<keyword evidence="3 7" id="KW-0396">Initiation factor</keyword>
<dbReference type="GO" id="GO:0001732">
    <property type="term" value="P:formation of cytoplasmic translation initiation complex"/>
    <property type="evidence" value="ECO:0007669"/>
    <property type="project" value="UniProtKB-UniRule"/>
</dbReference>
<dbReference type="GO" id="GO:0033290">
    <property type="term" value="C:eukaryotic 48S preinitiation complex"/>
    <property type="evidence" value="ECO:0007669"/>
    <property type="project" value="UniProtKB-UniRule"/>
</dbReference>
<feature type="compositionally biased region" description="Basic and acidic residues" evidence="8">
    <location>
        <begin position="881"/>
        <end position="896"/>
    </location>
</feature>
<feature type="compositionally biased region" description="Basic and acidic residues" evidence="8">
    <location>
        <begin position="762"/>
        <end position="872"/>
    </location>
</feature>
<dbReference type="SMART" id="SM00088">
    <property type="entry name" value="PINT"/>
    <property type="match status" value="1"/>
</dbReference>
<dbReference type="GO" id="GO:0016282">
    <property type="term" value="C:eukaryotic 43S preinitiation complex"/>
    <property type="evidence" value="ECO:0007669"/>
    <property type="project" value="UniProtKB-UniRule"/>
</dbReference>
<dbReference type="PANTHER" id="PTHR14005">
    <property type="entry name" value="EUKARYOTIC TRANSLATION INITIATION FACTOR 3, THETA SUBUNIT"/>
    <property type="match status" value="1"/>
</dbReference>
<feature type="region of interest" description="Disordered" evidence="8">
    <location>
        <begin position="761"/>
        <end position="1090"/>
    </location>
</feature>
<dbReference type="Pfam" id="PF01399">
    <property type="entry name" value="PCI"/>
    <property type="match status" value="1"/>
</dbReference>
<dbReference type="Pfam" id="PF22591">
    <property type="entry name" value="eIF3a_PCI_TPR-like"/>
    <property type="match status" value="1"/>
</dbReference>
<evidence type="ECO:0000256" key="1">
    <source>
        <dbReference type="ARBA" id="ARBA00004496"/>
    </source>
</evidence>
<dbReference type="GO" id="GO:0003729">
    <property type="term" value="F:mRNA binding"/>
    <property type="evidence" value="ECO:0007669"/>
    <property type="project" value="TreeGrafter"/>
</dbReference>
<dbReference type="InterPro" id="IPR054711">
    <property type="entry name" value="eIF3a_PCI_TPR-like"/>
</dbReference>
<feature type="compositionally biased region" description="Basic and acidic residues" evidence="8">
    <location>
        <begin position="604"/>
        <end position="615"/>
    </location>
</feature>
<feature type="domain" description="PCI" evidence="9">
    <location>
        <begin position="316"/>
        <end position="497"/>
    </location>
</feature>
<comment type="similarity">
    <text evidence="7">Belongs to the eIF-3 subunit A family.</text>
</comment>
<dbReference type="Proteomes" id="UP001212841">
    <property type="component" value="Unassembled WGS sequence"/>
</dbReference>
<comment type="function">
    <text evidence="7">RNA-binding component of the eukaryotic translation initiation factor 3 (eIF-3) complex, which is involved in protein synthesis of a specialized repertoire of mRNAs and, together with other initiation factors, stimulates binding of mRNA and methionyl-tRNAi to the 40S ribosome. The eIF-3 complex specifically targets and initiates translation of a subset of mRNAs involved in cell proliferation.</text>
</comment>